<accession>E9GJY1</accession>
<comment type="subcellular location">
    <subcellularLocation>
        <location evidence="1">Nucleus</location>
    </subcellularLocation>
</comment>
<keyword evidence="6" id="KW-1133">Transmembrane helix</keyword>
<keyword evidence="4" id="KW-0862">Zinc</keyword>
<dbReference type="InParanoid" id="E9GJY1"/>
<proteinExistence type="predicted"/>
<dbReference type="HOGENOM" id="CLU_1403766_0_0_1"/>
<dbReference type="GO" id="GO:0005634">
    <property type="term" value="C:nucleus"/>
    <property type="evidence" value="ECO:0007669"/>
    <property type="project" value="UniProtKB-SubCell"/>
</dbReference>
<evidence type="ECO:0000256" key="3">
    <source>
        <dbReference type="ARBA" id="ARBA00022771"/>
    </source>
</evidence>
<keyword evidence="5" id="KW-0539">Nucleus</keyword>
<sequence>MHEKKEESMDVQTLLQGVRCAAHTLQLAILDALEEPDIAIIAKVRVACKVLRSQSFKAAIWLAGQKKPIIDCLTCWCSTCLMLERLIELKEFISELTKTKKNPSLKRTGQHWSFLSYLKVAHRAVEDSCNPSVLHTCETDPYQDLVKVCFTDLEQICYLSSVFTLVKDILFFFCITGLVWYGTVWYMFGFPMEN</sequence>
<dbReference type="GO" id="GO:0008270">
    <property type="term" value="F:zinc ion binding"/>
    <property type="evidence" value="ECO:0007669"/>
    <property type="project" value="UniProtKB-KW"/>
</dbReference>
<evidence type="ECO:0000256" key="2">
    <source>
        <dbReference type="ARBA" id="ARBA00022723"/>
    </source>
</evidence>
<dbReference type="OrthoDB" id="5103at2759"/>
<organism evidence="7 8">
    <name type="scientific">Daphnia pulex</name>
    <name type="common">Water flea</name>
    <dbReference type="NCBI Taxonomy" id="6669"/>
    <lineage>
        <taxon>Eukaryota</taxon>
        <taxon>Metazoa</taxon>
        <taxon>Ecdysozoa</taxon>
        <taxon>Arthropoda</taxon>
        <taxon>Crustacea</taxon>
        <taxon>Branchiopoda</taxon>
        <taxon>Diplostraca</taxon>
        <taxon>Cladocera</taxon>
        <taxon>Anomopoda</taxon>
        <taxon>Daphniidae</taxon>
        <taxon>Daphnia</taxon>
    </lineage>
</organism>
<keyword evidence="8" id="KW-1185">Reference proteome</keyword>
<evidence type="ECO:0000256" key="1">
    <source>
        <dbReference type="ARBA" id="ARBA00004123"/>
    </source>
</evidence>
<keyword evidence="6" id="KW-0812">Transmembrane</keyword>
<dbReference type="KEGG" id="dpx:DAPPUDRAFT_318888"/>
<name>E9GJY1_DAPPU</name>
<evidence type="ECO:0000256" key="6">
    <source>
        <dbReference type="SAM" id="Phobius"/>
    </source>
</evidence>
<dbReference type="EMBL" id="GL732548">
    <property type="protein sequence ID" value="EFX80196.1"/>
    <property type="molecule type" value="Genomic_DNA"/>
</dbReference>
<dbReference type="Proteomes" id="UP000000305">
    <property type="component" value="Unassembled WGS sequence"/>
</dbReference>
<dbReference type="PANTHER" id="PTHR46481:SF10">
    <property type="entry name" value="ZINC FINGER BED DOMAIN-CONTAINING PROTEIN 39"/>
    <property type="match status" value="1"/>
</dbReference>
<evidence type="ECO:0000313" key="8">
    <source>
        <dbReference type="Proteomes" id="UP000000305"/>
    </source>
</evidence>
<dbReference type="InterPro" id="IPR052035">
    <property type="entry name" value="ZnF_BED_domain_contain"/>
</dbReference>
<gene>
    <name evidence="7" type="ORF">DAPPUDRAFT_318888</name>
</gene>
<keyword evidence="2" id="KW-0479">Metal-binding</keyword>
<dbReference type="PANTHER" id="PTHR46481">
    <property type="entry name" value="ZINC FINGER BED DOMAIN-CONTAINING PROTEIN 4"/>
    <property type="match status" value="1"/>
</dbReference>
<dbReference type="PhylomeDB" id="E9GJY1"/>
<dbReference type="InterPro" id="IPR012337">
    <property type="entry name" value="RNaseH-like_sf"/>
</dbReference>
<reference evidence="7 8" key="1">
    <citation type="journal article" date="2011" name="Science">
        <title>The ecoresponsive genome of Daphnia pulex.</title>
        <authorList>
            <person name="Colbourne J.K."/>
            <person name="Pfrender M.E."/>
            <person name="Gilbert D."/>
            <person name="Thomas W.K."/>
            <person name="Tucker A."/>
            <person name="Oakley T.H."/>
            <person name="Tokishita S."/>
            <person name="Aerts A."/>
            <person name="Arnold G.J."/>
            <person name="Basu M.K."/>
            <person name="Bauer D.J."/>
            <person name="Caceres C.E."/>
            <person name="Carmel L."/>
            <person name="Casola C."/>
            <person name="Choi J.H."/>
            <person name="Detter J.C."/>
            <person name="Dong Q."/>
            <person name="Dusheyko S."/>
            <person name="Eads B.D."/>
            <person name="Frohlich T."/>
            <person name="Geiler-Samerotte K.A."/>
            <person name="Gerlach D."/>
            <person name="Hatcher P."/>
            <person name="Jogdeo S."/>
            <person name="Krijgsveld J."/>
            <person name="Kriventseva E.V."/>
            <person name="Kultz D."/>
            <person name="Laforsch C."/>
            <person name="Lindquist E."/>
            <person name="Lopez J."/>
            <person name="Manak J.R."/>
            <person name="Muller J."/>
            <person name="Pangilinan J."/>
            <person name="Patwardhan R.P."/>
            <person name="Pitluck S."/>
            <person name="Pritham E.J."/>
            <person name="Rechtsteiner A."/>
            <person name="Rho M."/>
            <person name="Rogozin I.B."/>
            <person name="Sakarya O."/>
            <person name="Salamov A."/>
            <person name="Schaack S."/>
            <person name="Shapiro H."/>
            <person name="Shiga Y."/>
            <person name="Skalitzky C."/>
            <person name="Smith Z."/>
            <person name="Souvorov A."/>
            <person name="Sung W."/>
            <person name="Tang Z."/>
            <person name="Tsuchiya D."/>
            <person name="Tu H."/>
            <person name="Vos H."/>
            <person name="Wang M."/>
            <person name="Wolf Y.I."/>
            <person name="Yamagata H."/>
            <person name="Yamada T."/>
            <person name="Ye Y."/>
            <person name="Shaw J.R."/>
            <person name="Andrews J."/>
            <person name="Crease T.J."/>
            <person name="Tang H."/>
            <person name="Lucas S.M."/>
            <person name="Robertson H.M."/>
            <person name="Bork P."/>
            <person name="Koonin E.V."/>
            <person name="Zdobnov E.M."/>
            <person name="Grigoriev I.V."/>
            <person name="Lynch M."/>
            <person name="Boore J.L."/>
        </authorList>
    </citation>
    <scope>NUCLEOTIDE SEQUENCE [LARGE SCALE GENOMIC DNA]</scope>
</reference>
<keyword evidence="3" id="KW-0863">Zinc-finger</keyword>
<dbReference type="SUPFAM" id="SSF53098">
    <property type="entry name" value="Ribonuclease H-like"/>
    <property type="match status" value="1"/>
</dbReference>
<feature type="transmembrane region" description="Helical" evidence="6">
    <location>
        <begin position="169"/>
        <end position="188"/>
    </location>
</feature>
<evidence type="ECO:0000256" key="5">
    <source>
        <dbReference type="ARBA" id="ARBA00023242"/>
    </source>
</evidence>
<evidence type="ECO:0000313" key="7">
    <source>
        <dbReference type="EMBL" id="EFX80196.1"/>
    </source>
</evidence>
<protein>
    <submittedName>
        <fullName evidence="7">Uncharacterized protein</fullName>
    </submittedName>
</protein>
<keyword evidence="6" id="KW-0472">Membrane</keyword>
<dbReference type="AlphaFoldDB" id="E9GJY1"/>
<evidence type="ECO:0000256" key="4">
    <source>
        <dbReference type="ARBA" id="ARBA00022833"/>
    </source>
</evidence>